<sequence length="309" mass="35025">MPKTCFRKNSDSPISLDNDDLYQRWRDQKLEGYPKGLGDLLVEINDPRKLTESEHAALLSRCQKANMALYVSNTGTDTDPEIPLTMARRFGLQYLNKNWLADESGLTSLTVRGDGVRQDYIPFSNRAINWHTDGYYNQASKQIHALNLHVTQQAASGGENALMDHEIAYILLREKNPEYIRALMGANAMTIPARIDEGGTVARQEEPGPVFSIMPSGDLHMRYTIRVNNVMWADDEVSREALAFLEELLNSDSPYIYRGRLESGMGLVSNNVLHDRAAFSDDADHKRHYYRARYFDRLAGTSISDIYAL</sequence>
<dbReference type="GO" id="GO:0016706">
    <property type="term" value="F:2-oxoglutarate-dependent dioxygenase activity"/>
    <property type="evidence" value="ECO:0007669"/>
    <property type="project" value="UniProtKB-ARBA"/>
</dbReference>
<dbReference type="InterPro" id="IPR042098">
    <property type="entry name" value="TauD-like_sf"/>
</dbReference>
<dbReference type="EMBL" id="CP054491">
    <property type="protein sequence ID" value="QKQ24925.1"/>
    <property type="molecule type" value="Genomic_DNA"/>
</dbReference>
<dbReference type="Gene3D" id="3.60.130.10">
    <property type="entry name" value="Clavaminate synthase-like"/>
    <property type="match status" value="1"/>
</dbReference>
<keyword evidence="3" id="KW-0223">Dioxygenase</keyword>
<evidence type="ECO:0000313" key="3">
    <source>
        <dbReference type="EMBL" id="QKQ24925.1"/>
    </source>
</evidence>
<evidence type="ECO:0000259" key="2">
    <source>
        <dbReference type="Pfam" id="PF02668"/>
    </source>
</evidence>
<dbReference type="SUPFAM" id="SSF51197">
    <property type="entry name" value="Clavaminate synthase-like"/>
    <property type="match status" value="1"/>
</dbReference>
<protein>
    <submittedName>
        <fullName evidence="3">TauD/TfdA family dioxygenase</fullName>
    </submittedName>
</protein>
<accession>A0A6N0HRF7</accession>
<dbReference type="Pfam" id="PF02668">
    <property type="entry name" value="TauD"/>
    <property type="match status" value="1"/>
</dbReference>
<proteinExistence type="predicted"/>
<keyword evidence="4" id="KW-1185">Reference proteome</keyword>
<gene>
    <name evidence="3" type="ORF">HUE57_00460</name>
</gene>
<dbReference type="KEGG" id="rev:HUE57_00460"/>
<dbReference type="AlphaFoldDB" id="A0A6N0HRF7"/>
<dbReference type="RefSeq" id="WP_174672509.1">
    <property type="nucleotide sequence ID" value="NZ_CP054491.1"/>
</dbReference>
<dbReference type="Proteomes" id="UP000509658">
    <property type="component" value="Chromosome"/>
</dbReference>
<evidence type="ECO:0000256" key="1">
    <source>
        <dbReference type="ARBA" id="ARBA00023002"/>
    </source>
</evidence>
<feature type="domain" description="TauD/TfdA-like" evidence="2">
    <location>
        <begin position="42"/>
        <end position="292"/>
    </location>
</feature>
<dbReference type="InterPro" id="IPR003819">
    <property type="entry name" value="TauD/TfdA-like"/>
</dbReference>
<organism evidence="3 4">
    <name type="scientific">Candidatus Reidiella endopervernicosa</name>
    <dbReference type="NCBI Taxonomy" id="2738883"/>
    <lineage>
        <taxon>Bacteria</taxon>
        <taxon>Pseudomonadati</taxon>
        <taxon>Pseudomonadota</taxon>
        <taxon>Gammaproteobacteria</taxon>
        <taxon>Candidatus Reidiella</taxon>
    </lineage>
</organism>
<evidence type="ECO:0000313" key="4">
    <source>
        <dbReference type="Proteomes" id="UP000509658"/>
    </source>
</evidence>
<name>A0A6N0HRF7_9GAMM</name>
<reference evidence="3 4" key="1">
    <citation type="submission" date="2020-05" db="EMBL/GenBank/DDBJ databases">
        <title>Horizontal transmission and recombination maintain forever young bacterial symbiont genomes.</title>
        <authorList>
            <person name="Russell S.L."/>
            <person name="Pepper-Tunick E."/>
            <person name="Svedberg J."/>
            <person name="Byrne A."/>
            <person name="Ruelas Castillo J."/>
            <person name="Vollmers C."/>
            <person name="Beinart R.A."/>
            <person name="Corbett-Detig R."/>
        </authorList>
    </citation>
    <scope>NUCLEOTIDE SEQUENCE [LARGE SCALE GENOMIC DNA]</scope>
    <source>
        <strain evidence="3">Santa_Monica_outfall</strain>
    </source>
</reference>
<keyword evidence="1" id="KW-0560">Oxidoreductase</keyword>